<dbReference type="InterPro" id="IPR038063">
    <property type="entry name" value="Transpep_catalytic_dom"/>
</dbReference>
<dbReference type="GO" id="GO:0009252">
    <property type="term" value="P:peptidoglycan biosynthetic process"/>
    <property type="evidence" value="ECO:0007669"/>
    <property type="project" value="UniProtKB-KW"/>
</dbReference>
<evidence type="ECO:0000256" key="4">
    <source>
        <dbReference type="ARBA" id="ARBA00022960"/>
    </source>
</evidence>
<evidence type="ECO:0000256" key="6">
    <source>
        <dbReference type="ARBA" id="ARBA00023316"/>
    </source>
</evidence>
<evidence type="ECO:0000256" key="1">
    <source>
        <dbReference type="ARBA" id="ARBA00004752"/>
    </source>
</evidence>
<dbReference type="GO" id="GO:0016740">
    <property type="term" value="F:transferase activity"/>
    <property type="evidence" value="ECO:0007669"/>
    <property type="project" value="UniProtKB-KW"/>
</dbReference>
<gene>
    <name evidence="9" type="ORF">I5M19_07495</name>
</gene>
<keyword evidence="3" id="KW-0808">Transferase</keyword>
<dbReference type="GO" id="GO:0071555">
    <property type="term" value="P:cell wall organization"/>
    <property type="evidence" value="ECO:0007669"/>
    <property type="project" value="UniProtKB-UniRule"/>
</dbReference>
<protein>
    <submittedName>
        <fullName evidence="9">L,D-transpeptidase family protein</fullName>
    </submittedName>
</protein>
<evidence type="ECO:0000256" key="5">
    <source>
        <dbReference type="ARBA" id="ARBA00022984"/>
    </source>
</evidence>
<evidence type="ECO:0000256" key="2">
    <source>
        <dbReference type="ARBA" id="ARBA00005992"/>
    </source>
</evidence>
<dbReference type="Pfam" id="PF03734">
    <property type="entry name" value="YkuD"/>
    <property type="match status" value="1"/>
</dbReference>
<feature type="active site" description="Proton donor/acceptor" evidence="7">
    <location>
        <position position="410"/>
    </location>
</feature>
<comment type="pathway">
    <text evidence="1 7">Cell wall biogenesis; peptidoglycan biosynthesis.</text>
</comment>
<dbReference type="PANTHER" id="PTHR41533">
    <property type="entry name" value="L,D-TRANSPEPTIDASE HI_1667-RELATED"/>
    <property type="match status" value="1"/>
</dbReference>
<feature type="active site" description="Nucleophile" evidence="7">
    <location>
        <position position="429"/>
    </location>
</feature>
<dbReference type="Gene3D" id="2.40.440.10">
    <property type="entry name" value="L,D-transpeptidase catalytic domain-like"/>
    <property type="match status" value="1"/>
</dbReference>
<dbReference type="InterPro" id="IPR005490">
    <property type="entry name" value="LD_TPept_cat_dom"/>
</dbReference>
<comment type="similarity">
    <text evidence="2">Belongs to the YkuD family.</text>
</comment>
<keyword evidence="5 7" id="KW-0573">Peptidoglycan synthesis</keyword>
<evidence type="ECO:0000313" key="10">
    <source>
        <dbReference type="Proteomes" id="UP000613193"/>
    </source>
</evidence>
<accession>A0A934PQZ2</accession>
<proteinExistence type="inferred from homology"/>
<evidence type="ECO:0000256" key="3">
    <source>
        <dbReference type="ARBA" id="ARBA00022679"/>
    </source>
</evidence>
<dbReference type="EMBL" id="JAEHFW010000001">
    <property type="protein sequence ID" value="MBK0379144.1"/>
    <property type="molecule type" value="Genomic_DNA"/>
</dbReference>
<evidence type="ECO:0000259" key="8">
    <source>
        <dbReference type="PROSITE" id="PS52029"/>
    </source>
</evidence>
<keyword evidence="10" id="KW-1185">Reference proteome</keyword>
<dbReference type="PANTHER" id="PTHR41533:SF2">
    <property type="entry name" value="BLR7131 PROTEIN"/>
    <property type="match status" value="1"/>
</dbReference>
<dbReference type="GO" id="GO:0008360">
    <property type="term" value="P:regulation of cell shape"/>
    <property type="evidence" value="ECO:0007669"/>
    <property type="project" value="UniProtKB-UniRule"/>
</dbReference>
<name>A0A934PQZ2_9SPHI</name>
<comment type="caution">
    <text evidence="9">The sequence shown here is derived from an EMBL/GenBank/DDBJ whole genome shotgun (WGS) entry which is preliminary data.</text>
</comment>
<sequence length="523" mass="59418">MISKHTSKKITIALLLISIFTITLTFQSCKKSRSDMGKQLFQETKNKVFKSATPDEFAAVFEKVLAEQKDNLANPKLITAFYTQNGFDPVLSIDHILKNKIDLSSDYFYKVTQHGLEPELFQADEIEALQKKFQDKKAIKTLDEAYHDLAMLELLSANSLINYSNAMQFGIVSPRRIYARYYTETKRPDSASMSQIFHTADIKHYLDSIQPKDPQYLALQKMLTDGGQAKGMTVKETARYLVVNMERLRWKNKPTASKFVVVNIPDYRLDVMDNGHSVLNMKVCVGEGRNIDKTNTLVEYDESDKVDRPFSRETPQLNSVIHSVQVNPVWNIPQSIASKEIIVHAANDRYYLANNNIDAYKDGEVIENPETVDWSSVNKDEYSFKQRPGNDNALGKIKFLFNNQSSVYLHDTPAKAAFDNSMRAVSHGCVRLGNPQGLAHELFGNTSKYETIVKDMGEDNPDPTTIALPNKTPIYITYMTCWEDENGTIQFRPDVYGLDIVLYAHMQKIMNKKNPADQLAGNL</sequence>
<dbReference type="Proteomes" id="UP000613193">
    <property type="component" value="Unassembled WGS sequence"/>
</dbReference>
<evidence type="ECO:0000313" key="9">
    <source>
        <dbReference type="EMBL" id="MBK0379144.1"/>
    </source>
</evidence>
<dbReference type="CDD" id="cd16913">
    <property type="entry name" value="YkuD_like"/>
    <property type="match status" value="1"/>
</dbReference>
<keyword evidence="6 7" id="KW-0961">Cell wall biogenesis/degradation</keyword>
<feature type="domain" description="L,D-TPase catalytic" evidence="8">
    <location>
        <begin position="258"/>
        <end position="456"/>
    </location>
</feature>
<dbReference type="Pfam" id="PF20142">
    <property type="entry name" value="Scaffold"/>
    <property type="match status" value="1"/>
</dbReference>
<organism evidence="9 10">
    <name type="scientific">Mucilaginibacter segetis</name>
    <dbReference type="NCBI Taxonomy" id="2793071"/>
    <lineage>
        <taxon>Bacteria</taxon>
        <taxon>Pseudomonadati</taxon>
        <taxon>Bacteroidota</taxon>
        <taxon>Sphingobacteriia</taxon>
        <taxon>Sphingobacteriales</taxon>
        <taxon>Sphingobacteriaceae</taxon>
        <taxon>Mucilaginibacter</taxon>
    </lineage>
</organism>
<evidence type="ECO:0000256" key="7">
    <source>
        <dbReference type="PROSITE-ProRule" id="PRU01373"/>
    </source>
</evidence>
<dbReference type="InterPro" id="IPR045380">
    <property type="entry name" value="LD_TPept_scaffold_dom"/>
</dbReference>
<dbReference type="SUPFAM" id="SSF141523">
    <property type="entry name" value="L,D-transpeptidase catalytic domain-like"/>
    <property type="match status" value="1"/>
</dbReference>
<reference evidence="9" key="1">
    <citation type="submission" date="2020-12" db="EMBL/GenBank/DDBJ databases">
        <title>Bacterial novel species Mucilaginibacter sp. SD-g isolated from soil.</title>
        <authorList>
            <person name="Jung H.-Y."/>
        </authorList>
    </citation>
    <scope>NUCLEOTIDE SEQUENCE</scope>
    <source>
        <strain evidence="9">SD-g</strain>
    </source>
</reference>
<dbReference type="GO" id="GO:0004180">
    <property type="term" value="F:carboxypeptidase activity"/>
    <property type="evidence" value="ECO:0007669"/>
    <property type="project" value="UniProtKB-ARBA"/>
</dbReference>
<dbReference type="PROSITE" id="PS52029">
    <property type="entry name" value="LD_TPASE"/>
    <property type="match status" value="1"/>
</dbReference>
<dbReference type="InterPro" id="IPR052905">
    <property type="entry name" value="LD-transpeptidase_YkuD-like"/>
</dbReference>
<dbReference type="AlphaFoldDB" id="A0A934PQZ2"/>
<dbReference type="PROSITE" id="PS51257">
    <property type="entry name" value="PROKAR_LIPOPROTEIN"/>
    <property type="match status" value="1"/>
</dbReference>
<keyword evidence="4 7" id="KW-0133">Cell shape</keyword>